<dbReference type="KEGG" id="mtun:MTUNDRAET4_0085.1"/>
<name>A0A4U8Z6P3_METTU</name>
<keyword evidence="1" id="KW-0614">Plasmid</keyword>
<protein>
    <submittedName>
        <fullName evidence="1">Uncharacterized protein</fullName>
    </submittedName>
</protein>
<dbReference type="Proteomes" id="UP000294360">
    <property type="component" value="Plasmid 2"/>
</dbReference>
<geneLocation type="plasmid" evidence="1 2">
    <name>2</name>
</geneLocation>
<proteinExistence type="predicted"/>
<organism evidence="1 2">
    <name type="scientific">Methylocella tundrae</name>
    <dbReference type="NCBI Taxonomy" id="227605"/>
    <lineage>
        <taxon>Bacteria</taxon>
        <taxon>Pseudomonadati</taxon>
        <taxon>Pseudomonadota</taxon>
        <taxon>Alphaproteobacteria</taxon>
        <taxon>Hyphomicrobiales</taxon>
        <taxon>Beijerinckiaceae</taxon>
        <taxon>Methylocella</taxon>
    </lineage>
</organism>
<dbReference type="AlphaFoldDB" id="A0A4U8Z6P3"/>
<gene>
    <name evidence="1" type="ORF">MTUNDRAET4_0085</name>
</gene>
<dbReference type="EMBL" id="LR536451">
    <property type="protein sequence ID" value="VFU16404.1"/>
    <property type="molecule type" value="Genomic_DNA"/>
</dbReference>
<evidence type="ECO:0000313" key="1">
    <source>
        <dbReference type="EMBL" id="VFU16404.1"/>
    </source>
</evidence>
<reference evidence="1 2" key="1">
    <citation type="submission" date="2019-03" db="EMBL/GenBank/DDBJ databases">
        <authorList>
            <person name="Kox A.R. M."/>
        </authorList>
    </citation>
    <scope>NUCLEOTIDE SEQUENCE [LARGE SCALE GENOMIC DNA]</scope>
    <source>
        <strain evidence="1">MTUNDRAET4 annotated genome</strain>
        <plasmid evidence="2">2</plasmid>
    </source>
</reference>
<accession>A0A4U8Z6P3</accession>
<sequence length="90" mass="10432">MEVSLHGLAPYRRSMRRSNRMRTRRSAIQVGQYIGDFSVDLTKAGLNFLEAVARRAHFQRSASFLQFEKADAQISLVSWNLYVRAVRQRS</sequence>
<evidence type="ECO:0000313" key="2">
    <source>
        <dbReference type="Proteomes" id="UP000294360"/>
    </source>
</evidence>